<dbReference type="Proteomes" id="UP001600650">
    <property type="component" value="Unassembled WGS sequence"/>
</dbReference>
<evidence type="ECO:0000313" key="2">
    <source>
        <dbReference type="Proteomes" id="UP001600650"/>
    </source>
</evidence>
<organism evidence="1 2">
    <name type="scientific">Streptomyces cellulosae</name>
    <dbReference type="NCBI Taxonomy" id="1968"/>
    <lineage>
        <taxon>Bacteria</taxon>
        <taxon>Bacillati</taxon>
        <taxon>Actinomycetota</taxon>
        <taxon>Actinomycetes</taxon>
        <taxon>Kitasatosporales</taxon>
        <taxon>Streptomycetaceae</taxon>
        <taxon>Streptomyces</taxon>
    </lineage>
</organism>
<dbReference type="NCBIfam" id="TIGR04363">
    <property type="entry name" value="LD_lanti_pre"/>
    <property type="match status" value="1"/>
</dbReference>
<name>A0ABW6JIE8_STRCE</name>
<dbReference type="EMBL" id="JBHVBU010000043">
    <property type="protein sequence ID" value="MFE7964759.1"/>
    <property type="molecule type" value="Genomic_DNA"/>
</dbReference>
<dbReference type="RefSeq" id="WP_381726793.1">
    <property type="nucleotide sequence ID" value="NZ_JBHVBU010000043.1"/>
</dbReference>
<gene>
    <name evidence="1" type="ORF">ACFU0X_17215</name>
</gene>
<keyword evidence="2" id="KW-1185">Reference proteome</keyword>
<evidence type="ECO:0000313" key="1">
    <source>
        <dbReference type="EMBL" id="MFE7964759.1"/>
    </source>
</evidence>
<dbReference type="InterPro" id="IPR027575">
    <property type="entry name" value="LD_lanti_pre"/>
</dbReference>
<sequence length="55" mass="5268">MTDQRVRTVSASAAQDPFDLDISVIESGGTVGASIASDGGCGSTCGGNACISSGS</sequence>
<comment type="caution">
    <text evidence="1">The sequence shown here is derived from an EMBL/GenBank/DDBJ whole genome shotgun (WGS) entry which is preliminary data.</text>
</comment>
<reference evidence="1 2" key="1">
    <citation type="submission" date="2024-09" db="EMBL/GenBank/DDBJ databases">
        <title>The Natural Products Discovery Center: Release of the First 8490 Sequenced Strains for Exploring Actinobacteria Biosynthetic Diversity.</title>
        <authorList>
            <person name="Kalkreuter E."/>
            <person name="Kautsar S.A."/>
            <person name="Yang D."/>
            <person name="Bader C.D."/>
            <person name="Teijaro C.N."/>
            <person name="Fluegel L."/>
            <person name="Davis C.M."/>
            <person name="Simpson J.R."/>
            <person name="Lauterbach L."/>
            <person name="Steele A.D."/>
            <person name="Gui C."/>
            <person name="Meng S."/>
            <person name="Li G."/>
            <person name="Viehrig K."/>
            <person name="Ye F."/>
            <person name="Su P."/>
            <person name="Kiefer A.F."/>
            <person name="Nichols A."/>
            <person name="Cepeda A.J."/>
            <person name="Yan W."/>
            <person name="Fan B."/>
            <person name="Jiang Y."/>
            <person name="Adhikari A."/>
            <person name="Zheng C.-J."/>
            <person name="Schuster L."/>
            <person name="Cowan T.M."/>
            <person name="Smanski M.J."/>
            <person name="Chevrette M.G."/>
            <person name="De Carvalho L.P.S."/>
            <person name="Shen B."/>
        </authorList>
    </citation>
    <scope>NUCLEOTIDE SEQUENCE [LARGE SCALE GENOMIC DNA]</scope>
    <source>
        <strain evidence="1 2">NPDC057399</strain>
    </source>
</reference>
<accession>A0ABW6JIE8</accession>
<proteinExistence type="predicted"/>
<protein>
    <submittedName>
        <fullName evidence="1">FxLD family lanthipeptide</fullName>
    </submittedName>
</protein>